<name>A0A7C0XB40_UNCW3</name>
<proteinExistence type="predicted"/>
<sequence>MADFRLYIEKDPSSFWSLKDEWTSFLNEIPGTNPFLTPHWVGISYEFFSSDRELFLVIVRDTSGRFLGVVPWALRKVNDHVEIEHAVPEDICLYLDFPIDQRFRSDVLKGSLELVEREHPGARLSLRFPYIREDSPSLWSLQKLLDERGIESEKIEAGRLYYMDLPDNYEDFLFSLKKRERTHLQKMEKRARRIADIREIELRSPEEVNRGLDVFMRLYRLQMEETGNSLSPGYEAFLREIFLVFSQQSWAALHILNADGWNVGAILALEFRGNTFVFTGAEDPQAREISPLTLLMNGLIKSSISRGVKRIEILQDGLPTGFFPLKQVR</sequence>
<evidence type="ECO:0000313" key="2">
    <source>
        <dbReference type="EMBL" id="HDM90515.1"/>
    </source>
</evidence>
<comment type="caution">
    <text evidence="2">The sequence shown here is derived from an EMBL/GenBank/DDBJ whole genome shotgun (WGS) entry which is preliminary data.</text>
</comment>
<gene>
    <name evidence="2" type="ORF">ENG67_04835</name>
</gene>
<dbReference type="EMBL" id="DRBW01000183">
    <property type="protein sequence ID" value="HDM90515.1"/>
    <property type="molecule type" value="Genomic_DNA"/>
</dbReference>
<dbReference type="AlphaFoldDB" id="A0A7C0XB40"/>
<dbReference type="SUPFAM" id="SSF55729">
    <property type="entry name" value="Acyl-CoA N-acyltransferases (Nat)"/>
    <property type="match status" value="1"/>
</dbReference>
<feature type="non-terminal residue" evidence="2">
    <location>
        <position position="329"/>
    </location>
</feature>
<reference evidence="2" key="1">
    <citation type="journal article" date="2020" name="mSystems">
        <title>Genome- and Community-Level Interaction Insights into Carbon Utilization and Element Cycling Functions of Hydrothermarchaeota in Hydrothermal Sediment.</title>
        <authorList>
            <person name="Zhou Z."/>
            <person name="Liu Y."/>
            <person name="Xu W."/>
            <person name="Pan J."/>
            <person name="Luo Z.H."/>
            <person name="Li M."/>
        </authorList>
    </citation>
    <scope>NUCLEOTIDE SEQUENCE [LARGE SCALE GENOMIC DNA]</scope>
    <source>
        <strain evidence="2">HyVt-237</strain>
    </source>
</reference>
<protein>
    <submittedName>
        <fullName evidence="2">GNAT family N-acetyltransferase</fullName>
    </submittedName>
</protein>
<evidence type="ECO:0000259" key="1">
    <source>
        <dbReference type="Pfam" id="PF13480"/>
    </source>
</evidence>
<dbReference type="InterPro" id="IPR016181">
    <property type="entry name" value="Acyl_CoA_acyltransferase"/>
</dbReference>
<dbReference type="Pfam" id="PF13480">
    <property type="entry name" value="Acetyltransf_6"/>
    <property type="match status" value="1"/>
</dbReference>
<dbReference type="Proteomes" id="UP000885931">
    <property type="component" value="Unassembled WGS sequence"/>
</dbReference>
<accession>A0A7C0XB40</accession>
<feature type="domain" description="BioF2-like acetyltransferase" evidence="1">
    <location>
        <begin position="180"/>
        <end position="314"/>
    </location>
</feature>
<organism evidence="2">
    <name type="scientific">candidate division WOR-3 bacterium</name>
    <dbReference type="NCBI Taxonomy" id="2052148"/>
    <lineage>
        <taxon>Bacteria</taxon>
        <taxon>Bacteria division WOR-3</taxon>
    </lineage>
</organism>
<dbReference type="Gene3D" id="3.40.630.30">
    <property type="match status" value="1"/>
</dbReference>
<dbReference type="InterPro" id="IPR038740">
    <property type="entry name" value="BioF2-like_GNAT_dom"/>
</dbReference>